<dbReference type="EMBL" id="NHRY01000106">
    <property type="protein sequence ID" value="PPQ34524.1"/>
    <property type="molecule type" value="Genomic_DNA"/>
</dbReference>
<dbReference type="Proteomes" id="UP000239724">
    <property type="component" value="Unassembled WGS sequence"/>
</dbReference>
<dbReference type="RefSeq" id="WP_104518803.1">
    <property type="nucleotide sequence ID" value="NZ_NHRY01000106.1"/>
</dbReference>
<dbReference type="AlphaFoldDB" id="A0A2S6NIP2"/>
<dbReference type="PANTHER" id="PTHR24321:SF8">
    <property type="entry name" value="ESTRADIOL 17-BETA-DEHYDROGENASE 8-RELATED"/>
    <property type="match status" value="1"/>
</dbReference>
<dbReference type="Pfam" id="PF13561">
    <property type="entry name" value="adh_short_C2"/>
    <property type="match status" value="1"/>
</dbReference>
<proteinExistence type="inferred from homology"/>
<dbReference type="PRINTS" id="PR00080">
    <property type="entry name" value="SDRFAMILY"/>
</dbReference>
<dbReference type="PROSITE" id="PS00061">
    <property type="entry name" value="ADH_SHORT"/>
    <property type="match status" value="1"/>
</dbReference>
<reference evidence="3 4" key="1">
    <citation type="journal article" date="2018" name="Arch. Microbiol.">
        <title>New insights into the metabolic potential of the phototrophic purple bacterium Rhodopila globiformis DSM 161(T) from its draft genome sequence and evidence for a vanadium-dependent nitrogenase.</title>
        <authorList>
            <person name="Imhoff J.F."/>
            <person name="Rahn T."/>
            <person name="Kunzel S."/>
            <person name="Neulinger S.C."/>
        </authorList>
    </citation>
    <scope>NUCLEOTIDE SEQUENCE [LARGE SCALE GENOMIC DNA]</scope>
    <source>
        <strain evidence="3 4">DSM 161</strain>
    </source>
</reference>
<dbReference type="Gene3D" id="3.40.50.720">
    <property type="entry name" value="NAD(P)-binding Rossmann-like Domain"/>
    <property type="match status" value="1"/>
</dbReference>
<dbReference type="InterPro" id="IPR020904">
    <property type="entry name" value="Sc_DH/Rdtase_CS"/>
</dbReference>
<dbReference type="PRINTS" id="PR00081">
    <property type="entry name" value="GDHRDH"/>
</dbReference>
<dbReference type="NCBIfam" id="NF005559">
    <property type="entry name" value="PRK07231.1"/>
    <property type="match status" value="1"/>
</dbReference>
<dbReference type="InterPro" id="IPR002347">
    <property type="entry name" value="SDR_fam"/>
</dbReference>
<organism evidence="3 4">
    <name type="scientific">Rhodopila globiformis</name>
    <name type="common">Rhodopseudomonas globiformis</name>
    <dbReference type="NCBI Taxonomy" id="1071"/>
    <lineage>
        <taxon>Bacteria</taxon>
        <taxon>Pseudomonadati</taxon>
        <taxon>Pseudomonadota</taxon>
        <taxon>Alphaproteobacteria</taxon>
        <taxon>Acetobacterales</taxon>
        <taxon>Acetobacteraceae</taxon>
        <taxon>Rhodopila</taxon>
    </lineage>
</organism>
<dbReference type="InterPro" id="IPR036291">
    <property type="entry name" value="NAD(P)-bd_dom_sf"/>
</dbReference>
<dbReference type="PANTHER" id="PTHR24321">
    <property type="entry name" value="DEHYDROGENASES, SHORT CHAIN"/>
    <property type="match status" value="1"/>
</dbReference>
<evidence type="ECO:0000313" key="3">
    <source>
        <dbReference type="EMBL" id="PPQ34524.1"/>
    </source>
</evidence>
<accession>A0A2S6NIP2</accession>
<comment type="similarity">
    <text evidence="1">Belongs to the short-chain dehydrogenases/reductases (SDR) family.</text>
</comment>
<dbReference type="SUPFAM" id="SSF51735">
    <property type="entry name" value="NAD(P)-binding Rossmann-fold domains"/>
    <property type="match status" value="1"/>
</dbReference>
<evidence type="ECO:0000256" key="1">
    <source>
        <dbReference type="ARBA" id="ARBA00006484"/>
    </source>
</evidence>
<sequence>MDFTGKVALITGGGGGIGRATALGFALRGAKVMIVDANVESGRASVDIIIQRGGDAAFVQADVTRSVSVRDYVEKTLATYERIDCFFNNAGIAGVVRPIQEYDEEVFDQVISVNLKGVFLGLRHVLPVMLAQKSGAIVNTASVAGLFGAPGMPAYVASKHGVLGLTKVASTDVAAHGVRVNAVCPGPVETRMMRSLESQRSPNDPQAVHAAYAAGIPTGRYAVPDEVAGAVLYLCSGLSHDVTGTHIVIDGGRSGSGGTAPAKRN</sequence>
<gene>
    <name evidence="3" type="ORF">CCS01_10485</name>
</gene>
<dbReference type="OrthoDB" id="9780084at2"/>
<dbReference type="FunFam" id="3.40.50.720:FF:000084">
    <property type="entry name" value="Short-chain dehydrogenase reductase"/>
    <property type="match status" value="1"/>
</dbReference>
<protein>
    <submittedName>
        <fullName evidence="3">Short chain dehydrogenase</fullName>
    </submittedName>
</protein>
<keyword evidence="2" id="KW-0560">Oxidoreductase</keyword>
<name>A0A2S6NIP2_RHOGL</name>
<evidence type="ECO:0000256" key="2">
    <source>
        <dbReference type="ARBA" id="ARBA00023002"/>
    </source>
</evidence>
<evidence type="ECO:0000313" key="4">
    <source>
        <dbReference type="Proteomes" id="UP000239724"/>
    </source>
</evidence>
<dbReference type="CDD" id="cd05233">
    <property type="entry name" value="SDR_c"/>
    <property type="match status" value="1"/>
</dbReference>
<dbReference type="GO" id="GO:0016491">
    <property type="term" value="F:oxidoreductase activity"/>
    <property type="evidence" value="ECO:0007669"/>
    <property type="project" value="UniProtKB-KW"/>
</dbReference>
<comment type="caution">
    <text evidence="3">The sequence shown here is derived from an EMBL/GenBank/DDBJ whole genome shotgun (WGS) entry which is preliminary data.</text>
</comment>
<keyword evidence="4" id="KW-1185">Reference proteome</keyword>